<evidence type="ECO:0000259" key="8">
    <source>
        <dbReference type="Pfam" id="PF06808"/>
    </source>
</evidence>
<feature type="transmembrane region" description="Helical" evidence="7">
    <location>
        <begin position="49"/>
        <end position="71"/>
    </location>
</feature>
<feature type="transmembrane region" description="Helical" evidence="7">
    <location>
        <begin position="173"/>
        <end position="194"/>
    </location>
</feature>
<dbReference type="GO" id="GO:0022857">
    <property type="term" value="F:transmembrane transporter activity"/>
    <property type="evidence" value="ECO:0007669"/>
    <property type="project" value="UniProtKB-UniRule"/>
</dbReference>
<proteinExistence type="inferred from homology"/>
<dbReference type="GO" id="GO:0005886">
    <property type="term" value="C:plasma membrane"/>
    <property type="evidence" value="ECO:0007669"/>
    <property type="project" value="UniProtKB-SubCell"/>
</dbReference>
<evidence type="ECO:0000256" key="7">
    <source>
        <dbReference type="RuleBase" id="RU369079"/>
    </source>
</evidence>
<evidence type="ECO:0000256" key="5">
    <source>
        <dbReference type="ARBA" id="ARBA00022989"/>
    </source>
</evidence>
<reference evidence="9 10" key="1">
    <citation type="submission" date="2018-11" db="EMBL/GenBank/DDBJ databases">
        <title>Genome sequences of Brenneria nigrifluens and Brenneria rubrifaciens.</title>
        <authorList>
            <person name="Poret-Peterson A.T."/>
            <person name="McClean A.E."/>
            <person name="Kluepfel D.A."/>
        </authorList>
    </citation>
    <scope>NUCLEOTIDE SEQUENCE [LARGE SCALE GENOMIC DNA]</scope>
    <source>
        <strain evidence="9 10">6D370</strain>
    </source>
</reference>
<keyword evidence="5 7" id="KW-1133">Transmembrane helix</keyword>
<evidence type="ECO:0000256" key="2">
    <source>
        <dbReference type="ARBA" id="ARBA00022475"/>
    </source>
</evidence>
<feature type="transmembrane region" description="Helical" evidence="7">
    <location>
        <begin position="95"/>
        <end position="125"/>
    </location>
</feature>
<comment type="subunit">
    <text evidence="7">The complex comprises the extracytoplasmic solute receptor protein and the two transmembrane proteins.</text>
</comment>
<evidence type="ECO:0000313" key="9">
    <source>
        <dbReference type="EMBL" id="QCR08409.1"/>
    </source>
</evidence>
<feature type="transmembrane region" description="Helical" evidence="7">
    <location>
        <begin position="357"/>
        <end position="378"/>
    </location>
</feature>
<dbReference type="Pfam" id="PF06808">
    <property type="entry name" value="DctM"/>
    <property type="match status" value="1"/>
</dbReference>
<dbReference type="InterPro" id="IPR010656">
    <property type="entry name" value="DctM"/>
</dbReference>
<keyword evidence="7" id="KW-0813">Transport</keyword>
<dbReference type="InterPro" id="IPR004681">
    <property type="entry name" value="TRAP_DctM"/>
</dbReference>
<dbReference type="NCBIfam" id="TIGR00786">
    <property type="entry name" value="dctM"/>
    <property type="match status" value="1"/>
</dbReference>
<comment type="subcellular location">
    <subcellularLocation>
        <location evidence="1 7">Cell inner membrane</location>
        <topology evidence="1 7">Multi-pass membrane protein</topology>
    </subcellularLocation>
</comment>
<accession>A0A4P8QS94</accession>
<keyword evidence="2" id="KW-1003">Cell membrane</keyword>
<feature type="transmembrane region" description="Helical" evidence="7">
    <location>
        <begin position="242"/>
        <end position="261"/>
    </location>
</feature>
<dbReference type="OrthoDB" id="8627919at2"/>
<evidence type="ECO:0000313" key="10">
    <source>
        <dbReference type="Proteomes" id="UP000299580"/>
    </source>
</evidence>
<dbReference type="PANTHER" id="PTHR33362">
    <property type="entry name" value="SIALIC ACID TRAP TRANSPORTER PERMEASE PROTEIN SIAT-RELATED"/>
    <property type="match status" value="1"/>
</dbReference>
<keyword evidence="4 7" id="KW-0812">Transmembrane</keyword>
<dbReference type="PIRSF" id="PIRSF006066">
    <property type="entry name" value="HI0050"/>
    <property type="match status" value="1"/>
</dbReference>
<comment type="function">
    <text evidence="7">Part of the tripartite ATP-independent periplasmic (TRAP) transport system.</text>
</comment>
<dbReference type="AlphaFoldDB" id="A0A4P8QS94"/>
<sequence>MSDGAWVLIGMFTLMLLLDMPVAFGLLVAAMSYLLIFDGAPLMVAAQQYVAGMQSFTLLAIPMFVLAAQLMNHAGLTTRIVKLCMASVGDIRGGLAVVAVLACVLFGSLSGSGVADVVAVGGMLLPAMRKEGYAPGFSSALIGTSSSIATVLPPSIVMIVYGTTSNTSIGKLFMGGVIPGLMLAAALIVAALYLSRKNNWAGGRRYTGKEKIRAWFDALPALMVPVLIIGGIRMGVFTATEAAISAIAYALILGVFIYRCISWREIWHSLRETAEISAAILTIIAAAGLFGWGLSYEQVPQAIATLISNFTESKYTVLLMLMTLLLVLGTFMETIAIIIIITPIVMPLLQQYGIDPIHFGILLTVNMAIGANTPPLGIDLMAACRVSGITVTETFKPLLVMLFAMLVVLLLLVFIPDLVLYLPSRME</sequence>
<feature type="domain" description="TRAP C4-dicarboxylate transport system permease DctM subunit" evidence="8">
    <location>
        <begin position="9"/>
        <end position="417"/>
    </location>
</feature>
<evidence type="ECO:0000256" key="6">
    <source>
        <dbReference type="ARBA" id="ARBA00023136"/>
    </source>
</evidence>
<evidence type="ECO:0000256" key="3">
    <source>
        <dbReference type="ARBA" id="ARBA00022519"/>
    </source>
</evidence>
<dbReference type="KEGG" id="brb:EH207_07705"/>
<protein>
    <recommendedName>
        <fullName evidence="7">TRAP transporter large permease protein</fullName>
    </recommendedName>
</protein>
<dbReference type="Proteomes" id="UP000299580">
    <property type="component" value="Chromosome"/>
</dbReference>
<dbReference type="EMBL" id="CP034035">
    <property type="protein sequence ID" value="QCR08409.1"/>
    <property type="molecule type" value="Genomic_DNA"/>
</dbReference>
<dbReference type="RefSeq" id="WP_137713449.1">
    <property type="nucleotide sequence ID" value="NZ_CP034035.1"/>
</dbReference>
<feature type="transmembrane region" description="Helical" evidence="7">
    <location>
        <begin position="215"/>
        <end position="236"/>
    </location>
</feature>
<feature type="transmembrane region" description="Helical" evidence="7">
    <location>
        <begin position="398"/>
        <end position="422"/>
    </location>
</feature>
<evidence type="ECO:0000256" key="1">
    <source>
        <dbReference type="ARBA" id="ARBA00004429"/>
    </source>
</evidence>
<comment type="similarity">
    <text evidence="7">Belongs to the TRAP transporter large permease family.</text>
</comment>
<name>A0A4P8QS94_9GAMM</name>
<feature type="transmembrane region" description="Helical" evidence="7">
    <location>
        <begin position="273"/>
        <end position="295"/>
    </location>
</feature>
<evidence type="ECO:0000256" key="4">
    <source>
        <dbReference type="ARBA" id="ARBA00022692"/>
    </source>
</evidence>
<feature type="transmembrane region" description="Helical" evidence="7">
    <location>
        <begin position="6"/>
        <end position="37"/>
    </location>
</feature>
<keyword evidence="10" id="KW-1185">Reference proteome</keyword>
<dbReference type="PANTHER" id="PTHR33362:SF2">
    <property type="entry name" value="TRAP TRANSPORTER LARGE PERMEASE PROTEIN"/>
    <property type="match status" value="1"/>
</dbReference>
<feature type="transmembrane region" description="Helical" evidence="7">
    <location>
        <begin position="315"/>
        <end position="345"/>
    </location>
</feature>
<keyword evidence="6 7" id="KW-0472">Membrane</keyword>
<gene>
    <name evidence="9" type="ORF">EH207_07705</name>
</gene>
<organism evidence="9 10">
    <name type="scientific">Brenneria rubrifaciens</name>
    <dbReference type="NCBI Taxonomy" id="55213"/>
    <lineage>
        <taxon>Bacteria</taxon>
        <taxon>Pseudomonadati</taxon>
        <taxon>Pseudomonadota</taxon>
        <taxon>Gammaproteobacteria</taxon>
        <taxon>Enterobacterales</taxon>
        <taxon>Pectobacteriaceae</taxon>
        <taxon>Brenneria</taxon>
    </lineage>
</organism>
<feature type="transmembrane region" description="Helical" evidence="7">
    <location>
        <begin position="137"/>
        <end position="161"/>
    </location>
</feature>
<keyword evidence="3 7" id="KW-0997">Cell inner membrane</keyword>